<dbReference type="InParanoid" id="A0A0C3BP90"/>
<proteinExistence type="predicted"/>
<reference evidence="2" key="2">
    <citation type="submission" date="2015-01" db="EMBL/GenBank/DDBJ databases">
        <title>Evolutionary Origins and Diversification of the Mycorrhizal Mutualists.</title>
        <authorList>
            <consortium name="DOE Joint Genome Institute"/>
            <consortium name="Mycorrhizal Genomics Consortium"/>
            <person name="Kohler A."/>
            <person name="Kuo A."/>
            <person name="Nagy L.G."/>
            <person name="Floudas D."/>
            <person name="Copeland A."/>
            <person name="Barry K.W."/>
            <person name="Cichocki N."/>
            <person name="Veneault-Fourrey C."/>
            <person name="LaButti K."/>
            <person name="Lindquist E.A."/>
            <person name="Lipzen A."/>
            <person name="Lundell T."/>
            <person name="Morin E."/>
            <person name="Murat C."/>
            <person name="Riley R."/>
            <person name="Ohm R."/>
            <person name="Sun H."/>
            <person name="Tunlid A."/>
            <person name="Henrissat B."/>
            <person name="Grigoriev I.V."/>
            <person name="Hibbett D.S."/>
            <person name="Martin F."/>
        </authorList>
    </citation>
    <scope>NUCLEOTIDE SEQUENCE [LARGE SCALE GENOMIC DNA]</scope>
    <source>
        <strain evidence="2">F 1598</strain>
    </source>
</reference>
<dbReference type="Proteomes" id="UP000054166">
    <property type="component" value="Unassembled WGS sequence"/>
</dbReference>
<name>A0A0C3BP90_PILCF</name>
<dbReference type="EMBL" id="KN832977">
    <property type="protein sequence ID" value="KIM88303.1"/>
    <property type="molecule type" value="Genomic_DNA"/>
</dbReference>
<evidence type="ECO:0000313" key="2">
    <source>
        <dbReference type="Proteomes" id="UP000054166"/>
    </source>
</evidence>
<dbReference type="OrthoDB" id="10666904at2759"/>
<dbReference type="HOGENOM" id="CLU_597314_0_0_1"/>
<gene>
    <name evidence="1" type="ORF">PILCRDRAFT_3324</name>
</gene>
<keyword evidence="2" id="KW-1185">Reference proteome</keyword>
<protein>
    <submittedName>
        <fullName evidence="1">Uncharacterized protein</fullName>
    </submittedName>
</protein>
<organism evidence="1 2">
    <name type="scientific">Piloderma croceum (strain F 1598)</name>
    <dbReference type="NCBI Taxonomy" id="765440"/>
    <lineage>
        <taxon>Eukaryota</taxon>
        <taxon>Fungi</taxon>
        <taxon>Dikarya</taxon>
        <taxon>Basidiomycota</taxon>
        <taxon>Agaricomycotina</taxon>
        <taxon>Agaricomycetes</taxon>
        <taxon>Agaricomycetidae</taxon>
        <taxon>Atheliales</taxon>
        <taxon>Atheliaceae</taxon>
        <taxon>Piloderma</taxon>
    </lineage>
</organism>
<evidence type="ECO:0000313" key="1">
    <source>
        <dbReference type="EMBL" id="KIM88303.1"/>
    </source>
</evidence>
<sequence length="458" mass="50631">MASCNVCGVPLDTTLKAQTEAYHTPQVPVTFHSYLGHTITLFRDASGLFQCPACLVCKPTYMGIYSHCKNTNNPAHNGKVDAFFDNWEAGGIGSLTTLTEGPQNESDAINLMFQGSQKDAGINNENDMEFEMDSFYEPYIPTPVGSPQGTDRDGDIPMDGVSQSPDLPQYMTKQKGKRKASISHMCLSLSTSQLPLPKPLNDSETVPTSRDLDFLTIPIPYGNPTIITSVMLNAINCVIADQALVLQVNIDILVRNLGIHEGDMIDGISNPLVVPGIPFQSGLYCAFPNCNHARISHPKMAEHIRLDHLSTIKQWEPQVYAVQAIYKSNSKYYPMHLPTEAQVSDAPPDLNQVLAFKYAEIVSQVDSKMNLLILSNSAHLPPFLAKYKWHDIIVDLEPSQISCRKSPPMPDEPSLTGLAVTVTGYYDIITKDMELGKAWMMVLHYINTSKLPLNNQPF</sequence>
<dbReference type="AlphaFoldDB" id="A0A0C3BP90"/>
<reference evidence="1 2" key="1">
    <citation type="submission" date="2014-04" db="EMBL/GenBank/DDBJ databases">
        <authorList>
            <consortium name="DOE Joint Genome Institute"/>
            <person name="Kuo A."/>
            <person name="Tarkka M."/>
            <person name="Buscot F."/>
            <person name="Kohler A."/>
            <person name="Nagy L.G."/>
            <person name="Floudas D."/>
            <person name="Copeland A."/>
            <person name="Barry K.W."/>
            <person name="Cichocki N."/>
            <person name="Veneault-Fourrey C."/>
            <person name="LaButti K."/>
            <person name="Lindquist E.A."/>
            <person name="Lipzen A."/>
            <person name="Lundell T."/>
            <person name="Morin E."/>
            <person name="Murat C."/>
            <person name="Sun H."/>
            <person name="Tunlid A."/>
            <person name="Henrissat B."/>
            <person name="Grigoriev I.V."/>
            <person name="Hibbett D.S."/>
            <person name="Martin F."/>
            <person name="Nordberg H.P."/>
            <person name="Cantor M.N."/>
            <person name="Hua S.X."/>
        </authorList>
    </citation>
    <scope>NUCLEOTIDE SEQUENCE [LARGE SCALE GENOMIC DNA]</scope>
    <source>
        <strain evidence="1 2">F 1598</strain>
    </source>
</reference>
<accession>A0A0C3BP90</accession>